<sequence length="96" mass="11120">MNLYKTPKWIRKRIVILKRDEYMCRECKRYGKTTAATTVHHVIPVEKDLKLAFVNNNLLSLCASCHDAMHDRITNELTALGSLWVTRLGLSPHLEK</sequence>
<accession>A0A0L6JH84</accession>
<dbReference type="eggNOG" id="COG1403">
    <property type="taxonomic scope" value="Bacteria"/>
</dbReference>
<dbReference type="InterPro" id="IPR003615">
    <property type="entry name" value="HNH_nuc"/>
</dbReference>
<keyword evidence="2" id="KW-0378">Hydrolase</keyword>
<dbReference type="GO" id="GO:0016787">
    <property type="term" value="F:hydrolase activity"/>
    <property type="evidence" value="ECO:0007669"/>
    <property type="project" value="UniProtKB-KW"/>
</dbReference>
<evidence type="ECO:0000259" key="5">
    <source>
        <dbReference type="SMART" id="SM00507"/>
    </source>
</evidence>
<dbReference type="GO" id="GO:0004519">
    <property type="term" value="F:endonuclease activity"/>
    <property type="evidence" value="ECO:0007669"/>
    <property type="project" value="UniProtKB-KW"/>
</dbReference>
<keyword evidence="1" id="KW-0540">Nuclease</keyword>
<dbReference type="CDD" id="cd00085">
    <property type="entry name" value="HNHc"/>
    <property type="match status" value="1"/>
</dbReference>
<evidence type="ECO:0000256" key="1">
    <source>
        <dbReference type="ARBA" id="ARBA00022722"/>
    </source>
</evidence>
<dbReference type="GO" id="GO:0008270">
    <property type="term" value="F:zinc ion binding"/>
    <property type="evidence" value="ECO:0007669"/>
    <property type="project" value="InterPro"/>
</dbReference>
<dbReference type="Pfam" id="PF01844">
    <property type="entry name" value="HNH"/>
    <property type="match status" value="1"/>
</dbReference>
<dbReference type="STRING" id="398512.Bccel_0089"/>
<name>A0A0L6JH84_9FIRM</name>
<evidence type="ECO:0000256" key="4">
    <source>
        <dbReference type="ARBA" id="ARBA00040194"/>
    </source>
</evidence>
<dbReference type="EMBL" id="LGTC01000001">
    <property type="protein sequence ID" value="KNY24832.1"/>
    <property type="molecule type" value="Genomic_DNA"/>
</dbReference>
<feature type="domain" description="HNH nuclease" evidence="5">
    <location>
        <begin position="11"/>
        <end position="67"/>
    </location>
</feature>
<dbReference type="SMART" id="SM00507">
    <property type="entry name" value="HNHc"/>
    <property type="match status" value="1"/>
</dbReference>
<evidence type="ECO:0000313" key="7">
    <source>
        <dbReference type="Proteomes" id="UP000036923"/>
    </source>
</evidence>
<keyword evidence="7" id="KW-1185">Reference proteome</keyword>
<evidence type="ECO:0000256" key="2">
    <source>
        <dbReference type="ARBA" id="ARBA00022801"/>
    </source>
</evidence>
<dbReference type="PANTHER" id="PTHR41286:SF1">
    <property type="entry name" value="HNH NUCLEASE YAJD-RELATED"/>
    <property type="match status" value="1"/>
</dbReference>
<evidence type="ECO:0000256" key="3">
    <source>
        <dbReference type="ARBA" id="ARBA00038412"/>
    </source>
</evidence>
<protein>
    <recommendedName>
        <fullName evidence="4">Putative HNH nuclease YajD</fullName>
    </recommendedName>
</protein>
<dbReference type="Proteomes" id="UP000036923">
    <property type="component" value="Unassembled WGS sequence"/>
</dbReference>
<keyword evidence="6" id="KW-0255">Endonuclease</keyword>
<dbReference type="GO" id="GO:0005829">
    <property type="term" value="C:cytosol"/>
    <property type="evidence" value="ECO:0007669"/>
    <property type="project" value="TreeGrafter"/>
</dbReference>
<dbReference type="InterPro" id="IPR002711">
    <property type="entry name" value="HNH"/>
</dbReference>
<evidence type="ECO:0000313" key="6">
    <source>
        <dbReference type="EMBL" id="KNY24832.1"/>
    </source>
</evidence>
<comment type="caution">
    <text evidence="6">The sequence shown here is derived from an EMBL/GenBank/DDBJ whole genome shotgun (WGS) entry which is preliminary data.</text>
</comment>
<organism evidence="6 7">
    <name type="scientific">Pseudobacteroides cellulosolvens ATCC 35603 = DSM 2933</name>
    <dbReference type="NCBI Taxonomy" id="398512"/>
    <lineage>
        <taxon>Bacteria</taxon>
        <taxon>Bacillati</taxon>
        <taxon>Bacillota</taxon>
        <taxon>Clostridia</taxon>
        <taxon>Eubacteriales</taxon>
        <taxon>Oscillospiraceae</taxon>
        <taxon>Pseudobacteroides</taxon>
    </lineage>
</organism>
<dbReference type="Gene3D" id="1.10.30.50">
    <property type="match status" value="1"/>
</dbReference>
<proteinExistence type="inferred from homology"/>
<dbReference type="AlphaFoldDB" id="A0A0L6JH84"/>
<comment type="similarity">
    <text evidence="3">Belongs to the HNH nuclease family.</text>
</comment>
<reference evidence="7" key="1">
    <citation type="submission" date="2015-07" db="EMBL/GenBank/DDBJ databases">
        <title>Near-Complete Genome Sequence of the Cellulolytic Bacterium Bacteroides (Pseudobacteroides) cellulosolvens ATCC 35603.</title>
        <authorList>
            <person name="Dassa B."/>
            <person name="Utturkar S.M."/>
            <person name="Klingeman D.M."/>
            <person name="Hurt R.A."/>
            <person name="Keller M."/>
            <person name="Xu J."/>
            <person name="Reddy Y.H.K."/>
            <person name="Borovok I."/>
            <person name="Grinberg I.R."/>
            <person name="Lamed R."/>
            <person name="Zhivin O."/>
            <person name="Bayer E.A."/>
            <person name="Brown S.D."/>
        </authorList>
    </citation>
    <scope>NUCLEOTIDE SEQUENCE [LARGE SCALE GENOMIC DNA]</scope>
    <source>
        <strain evidence="7">DSM 2933</strain>
    </source>
</reference>
<dbReference type="PANTHER" id="PTHR41286">
    <property type="entry name" value="HNH NUCLEASE YAJD-RELATED"/>
    <property type="match status" value="1"/>
</dbReference>
<dbReference type="OrthoDB" id="9779761at2"/>
<dbReference type="GO" id="GO:0003676">
    <property type="term" value="F:nucleic acid binding"/>
    <property type="evidence" value="ECO:0007669"/>
    <property type="project" value="InterPro"/>
</dbReference>
<gene>
    <name evidence="6" type="ORF">Bccel_0089</name>
</gene>